<evidence type="ECO:0000259" key="1">
    <source>
        <dbReference type="Pfam" id="PF14291"/>
    </source>
</evidence>
<evidence type="ECO:0000313" key="2">
    <source>
        <dbReference type="EMBL" id="KAJ8867303.1"/>
    </source>
</evidence>
<comment type="caution">
    <text evidence="2">The sequence shown here is derived from an EMBL/GenBank/DDBJ whole genome shotgun (WGS) entry which is preliminary data.</text>
</comment>
<reference evidence="2 3" key="1">
    <citation type="submission" date="2023-02" db="EMBL/GenBank/DDBJ databases">
        <title>LHISI_Scaffold_Assembly.</title>
        <authorList>
            <person name="Stuart O.P."/>
            <person name="Cleave R."/>
            <person name="Magrath M.J.L."/>
            <person name="Mikheyev A.S."/>
        </authorList>
    </citation>
    <scope>NUCLEOTIDE SEQUENCE [LARGE SCALE GENOMIC DNA]</scope>
    <source>
        <strain evidence="2">Daus_M_001</strain>
        <tissue evidence="2">Leg muscle</tissue>
    </source>
</reference>
<gene>
    <name evidence="2" type="ORF">PR048_031104</name>
</gene>
<sequence>MAHSILRGLLSEIGNRKEFSTIVDEARDESCKEQAPICIRTVNSQILEAEEVFLGLYETSDITGKRLFAATEDVLCRFNLSFQDLRGQCYDGGNNVSGTVKGVQAIITEKQPKAQYYHCANRSQILAQDCVKNIPLLRDCMQWVKEIGNIVKGEKKNEDGFNHLWSEMDSKIVEYELIFPTLPSSKKTPKKLQQSICAAPDYQFASPEELYRKLNFEALDSITGEIRRRFEQARYKNMLSLKRRLQLSQ</sequence>
<dbReference type="PANTHER" id="PTHR45749">
    <property type="match status" value="1"/>
</dbReference>
<accession>A0ABQ9G531</accession>
<keyword evidence="3" id="KW-1185">Reference proteome</keyword>
<dbReference type="EMBL" id="JARBHB010000015">
    <property type="protein sequence ID" value="KAJ8867303.1"/>
    <property type="molecule type" value="Genomic_DNA"/>
</dbReference>
<protein>
    <recommendedName>
        <fullName evidence="1">DUF4371 domain-containing protein</fullName>
    </recommendedName>
</protein>
<dbReference type="Pfam" id="PF14291">
    <property type="entry name" value="DUF4371"/>
    <property type="match status" value="1"/>
</dbReference>
<dbReference type="PANTHER" id="PTHR45749:SF21">
    <property type="entry name" value="DUF4371 DOMAIN-CONTAINING PROTEIN"/>
    <property type="match status" value="1"/>
</dbReference>
<dbReference type="Proteomes" id="UP001159363">
    <property type="component" value="Chromosome 14"/>
</dbReference>
<name>A0ABQ9G531_9NEOP</name>
<dbReference type="InterPro" id="IPR025398">
    <property type="entry name" value="DUF4371"/>
</dbReference>
<proteinExistence type="predicted"/>
<evidence type="ECO:0000313" key="3">
    <source>
        <dbReference type="Proteomes" id="UP001159363"/>
    </source>
</evidence>
<feature type="domain" description="DUF4371" evidence="1">
    <location>
        <begin position="5"/>
        <end position="102"/>
    </location>
</feature>
<organism evidence="2 3">
    <name type="scientific">Dryococelus australis</name>
    <dbReference type="NCBI Taxonomy" id="614101"/>
    <lineage>
        <taxon>Eukaryota</taxon>
        <taxon>Metazoa</taxon>
        <taxon>Ecdysozoa</taxon>
        <taxon>Arthropoda</taxon>
        <taxon>Hexapoda</taxon>
        <taxon>Insecta</taxon>
        <taxon>Pterygota</taxon>
        <taxon>Neoptera</taxon>
        <taxon>Polyneoptera</taxon>
        <taxon>Phasmatodea</taxon>
        <taxon>Verophasmatodea</taxon>
        <taxon>Anareolatae</taxon>
        <taxon>Phasmatidae</taxon>
        <taxon>Eurycanthinae</taxon>
        <taxon>Dryococelus</taxon>
    </lineage>
</organism>